<keyword evidence="1" id="KW-0723">Serine/threonine-protein kinase</keyword>
<dbReference type="Proteomes" id="UP001153269">
    <property type="component" value="Unassembled WGS sequence"/>
</dbReference>
<evidence type="ECO:0000256" key="2">
    <source>
        <dbReference type="ARBA" id="ARBA00022679"/>
    </source>
</evidence>
<dbReference type="Pfam" id="PF00069">
    <property type="entry name" value="Pkinase"/>
    <property type="match status" value="1"/>
</dbReference>
<dbReference type="GO" id="GO:0003714">
    <property type="term" value="F:transcription corepressor activity"/>
    <property type="evidence" value="ECO:0007669"/>
    <property type="project" value="TreeGrafter"/>
</dbReference>
<keyword evidence="5" id="KW-0067">ATP-binding</keyword>
<dbReference type="PANTHER" id="PTHR24058:SF53">
    <property type="entry name" value="HOMEODOMAIN-INTERACTING PROTEIN KINASE 2"/>
    <property type="match status" value="1"/>
</dbReference>
<gene>
    <name evidence="8" type="ORF">PLEPLA_LOCUS15417</name>
</gene>
<reference evidence="8" key="1">
    <citation type="submission" date="2020-03" db="EMBL/GenBank/DDBJ databases">
        <authorList>
            <person name="Weist P."/>
        </authorList>
    </citation>
    <scope>NUCLEOTIDE SEQUENCE</scope>
</reference>
<organism evidence="8 9">
    <name type="scientific">Pleuronectes platessa</name>
    <name type="common">European plaice</name>
    <dbReference type="NCBI Taxonomy" id="8262"/>
    <lineage>
        <taxon>Eukaryota</taxon>
        <taxon>Metazoa</taxon>
        <taxon>Chordata</taxon>
        <taxon>Craniata</taxon>
        <taxon>Vertebrata</taxon>
        <taxon>Euteleostomi</taxon>
        <taxon>Actinopterygii</taxon>
        <taxon>Neopterygii</taxon>
        <taxon>Teleostei</taxon>
        <taxon>Neoteleostei</taxon>
        <taxon>Acanthomorphata</taxon>
        <taxon>Carangaria</taxon>
        <taxon>Pleuronectiformes</taxon>
        <taxon>Pleuronectoidei</taxon>
        <taxon>Pleuronectidae</taxon>
        <taxon>Pleuronectes</taxon>
    </lineage>
</organism>
<dbReference type="GO" id="GO:0046332">
    <property type="term" value="F:SMAD binding"/>
    <property type="evidence" value="ECO:0007669"/>
    <property type="project" value="TreeGrafter"/>
</dbReference>
<evidence type="ECO:0000256" key="3">
    <source>
        <dbReference type="ARBA" id="ARBA00022741"/>
    </source>
</evidence>
<dbReference type="GO" id="GO:0045944">
    <property type="term" value="P:positive regulation of transcription by RNA polymerase II"/>
    <property type="evidence" value="ECO:0007669"/>
    <property type="project" value="TreeGrafter"/>
</dbReference>
<protein>
    <recommendedName>
        <fullName evidence="7">Protein kinase domain-containing protein</fullName>
    </recommendedName>
</protein>
<dbReference type="GO" id="GO:0016605">
    <property type="term" value="C:PML body"/>
    <property type="evidence" value="ECO:0007669"/>
    <property type="project" value="TreeGrafter"/>
</dbReference>
<keyword evidence="4" id="KW-0418">Kinase</keyword>
<dbReference type="GO" id="GO:0007224">
    <property type="term" value="P:smoothened signaling pathway"/>
    <property type="evidence" value="ECO:0007669"/>
    <property type="project" value="TreeGrafter"/>
</dbReference>
<evidence type="ECO:0000259" key="7">
    <source>
        <dbReference type="PROSITE" id="PS50011"/>
    </source>
</evidence>
<evidence type="ECO:0000313" key="9">
    <source>
        <dbReference type="Proteomes" id="UP001153269"/>
    </source>
</evidence>
<dbReference type="AlphaFoldDB" id="A0A9N7UBA4"/>
<dbReference type="EMBL" id="CADEAL010000970">
    <property type="protein sequence ID" value="CAB1427477.1"/>
    <property type="molecule type" value="Genomic_DNA"/>
</dbReference>
<dbReference type="GO" id="GO:0005524">
    <property type="term" value="F:ATP binding"/>
    <property type="evidence" value="ECO:0007669"/>
    <property type="project" value="UniProtKB-KW"/>
</dbReference>
<dbReference type="InterPro" id="IPR000719">
    <property type="entry name" value="Prot_kinase_dom"/>
</dbReference>
<dbReference type="InterPro" id="IPR011009">
    <property type="entry name" value="Kinase-like_dom_sf"/>
</dbReference>
<dbReference type="SUPFAM" id="SSF56112">
    <property type="entry name" value="Protein kinase-like (PK-like)"/>
    <property type="match status" value="1"/>
</dbReference>
<dbReference type="PANTHER" id="PTHR24058">
    <property type="entry name" value="DUAL SPECIFICITY PROTEIN KINASE"/>
    <property type="match status" value="1"/>
</dbReference>
<proteinExistence type="predicted"/>
<dbReference type="SMART" id="SM00220">
    <property type="entry name" value="S_TKc"/>
    <property type="match status" value="1"/>
</dbReference>
<feature type="region of interest" description="Disordered" evidence="6">
    <location>
        <begin position="373"/>
        <end position="399"/>
    </location>
</feature>
<dbReference type="InterPro" id="IPR050494">
    <property type="entry name" value="Ser_Thr_dual-spec_kinase"/>
</dbReference>
<evidence type="ECO:0000313" key="8">
    <source>
        <dbReference type="EMBL" id="CAB1427477.1"/>
    </source>
</evidence>
<keyword evidence="3" id="KW-0547">Nucleotide-binding</keyword>
<comment type="caution">
    <text evidence="8">The sequence shown here is derived from an EMBL/GenBank/DDBJ whole genome shotgun (WGS) entry which is preliminary data.</text>
</comment>
<sequence length="560" mass="61878">MKITSRATWVWSSIGDDDTIALTASDAQDCLTMHSSSSSYKILDFIGEGSFGTIVSSMNLRTKQIVAVTMLKVISDLDVDLTNMVRFHEAFQHLDQTCLVFERLDMSLFDLLKQREWEHRPLDEIRPVAKQLLVALDALKGLGVLHADIKPDNVMFVNRKAEPFRVKFIDFGCAMMASEVQLGMDIQPCGYMAPEISLGLPITEAIDVWGVGCVLAFMYLAQNLFPNKCEYQMIKTMVTLLGLPQDHLLRAGRYSNQFFIEEEGEDGPSWRLMTAEEFTASSNLETEEEDSFIELPNSLNDLIHIHPKLGAAEMEDRKAFVSLLEGLLHLDGDERISPCQALELPFISMSHLRGDVHSRDYLNDSQEAMGFCPTEDSVHWSSSDSGSSGSLDQDSWDSVEALDSTSATDELSWCSDSVIESTDTACLPTFNESSEVFSKGSDMKINSRATWVWCPIMDDDTSEEVSWSCNEAADVTAAATASDFTAAATASDLTIVSTGTTCSPPFSETSEEVSWSCVEAADVSAASKASSGGKKKKKWLKRIRKFFSSLLCCCCPQVED</sequence>
<dbReference type="GO" id="GO:0004713">
    <property type="term" value="F:protein tyrosine kinase activity"/>
    <property type="evidence" value="ECO:0007669"/>
    <property type="project" value="TreeGrafter"/>
</dbReference>
<evidence type="ECO:0000256" key="4">
    <source>
        <dbReference type="ARBA" id="ARBA00022777"/>
    </source>
</evidence>
<evidence type="ECO:0000256" key="6">
    <source>
        <dbReference type="SAM" id="MobiDB-lite"/>
    </source>
</evidence>
<dbReference type="PROSITE" id="PS50011">
    <property type="entry name" value="PROTEIN_KINASE_DOM"/>
    <property type="match status" value="1"/>
</dbReference>
<dbReference type="Gene3D" id="3.30.200.20">
    <property type="entry name" value="Phosphorylase Kinase, domain 1"/>
    <property type="match status" value="1"/>
</dbReference>
<keyword evidence="2" id="KW-0808">Transferase</keyword>
<dbReference type="Gene3D" id="1.10.510.10">
    <property type="entry name" value="Transferase(Phosphotransferase) domain 1"/>
    <property type="match status" value="1"/>
</dbReference>
<dbReference type="GO" id="GO:0042771">
    <property type="term" value="P:intrinsic apoptotic signaling pathway in response to DNA damage by p53 class mediator"/>
    <property type="evidence" value="ECO:0007669"/>
    <property type="project" value="TreeGrafter"/>
</dbReference>
<dbReference type="GO" id="GO:0005737">
    <property type="term" value="C:cytoplasm"/>
    <property type="evidence" value="ECO:0007669"/>
    <property type="project" value="TreeGrafter"/>
</dbReference>
<accession>A0A9N7UBA4</accession>
<feature type="domain" description="Protein kinase" evidence="7">
    <location>
        <begin position="40"/>
        <end position="347"/>
    </location>
</feature>
<dbReference type="PROSITE" id="PS00108">
    <property type="entry name" value="PROTEIN_KINASE_ST"/>
    <property type="match status" value="1"/>
</dbReference>
<evidence type="ECO:0000256" key="1">
    <source>
        <dbReference type="ARBA" id="ARBA00022527"/>
    </source>
</evidence>
<feature type="compositionally biased region" description="Low complexity" evidence="6">
    <location>
        <begin position="379"/>
        <end position="398"/>
    </location>
</feature>
<dbReference type="GO" id="GO:0004674">
    <property type="term" value="F:protein serine/threonine kinase activity"/>
    <property type="evidence" value="ECO:0007669"/>
    <property type="project" value="UniProtKB-KW"/>
</dbReference>
<name>A0A9N7UBA4_PLEPL</name>
<dbReference type="InterPro" id="IPR008271">
    <property type="entry name" value="Ser/Thr_kinase_AS"/>
</dbReference>
<evidence type="ECO:0000256" key="5">
    <source>
        <dbReference type="ARBA" id="ARBA00022840"/>
    </source>
</evidence>
<dbReference type="GO" id="GO:0003713">
    <property type="term" value="F:transcription coactivator activity"/>
    <property type="evidence" value="ECO:0007669"/>
    <property type="project" value="TreeGrafter"/>
</dbReference>
<keyword evidence="9" id="KW-1185">Reference proteome</keyword>